<dbReference type="EMBL" id="AAMICF010000017">
    <property type="protein sequence ID" value="EDH5775327.1"/>
    <property type="molecule type" value="Genomic_DNA"/>
</dbReference>
<dbReference type="InterPro" id="IPR058240">
    <property type="entry name" value="rSAM_sf"/>
</dbReference>
<proteinExistence type="inferred from homology"/>
<dbReference type="NCBIfam" id="TIGR04085">
    <property type="entry name" value="rSAM_more_4Fe4S"/>
    <property type="match status" value="1"/>
</dbReference>
<evidence type="ECO:0000313" key="9">
    <source>
        <dbReference type="EMBL" id="ECG4537749.1"/>
    </source>
</evidence>
<dbReference type="RefSeq" id="WP_001527375.1">
    <property type="nucleotide sequence ID" value="NZ_CP154881.1"/>
</dbReference>
<dbReference type="EMBL" id="AAKROK010000004">
    <property type="protein sequence ID" value="ECU9522806.1"/>
    <property type="molecule type" value="Genomic_DNA"/>
</dbReference>
<dbReference type="GO" id="GO:0016491">
    <property type="term" value="F:oxidoreductase activity"/>
    <property type="evidence" value="ECO:0007669"/>
    <property type="project" value="InterPro"/>
</dbReference>
<evidence type="ECO:0000313" key="11">
    <source>
        <dbReference type="EMBL" id="ECU9522806.1"/>
    </source>
</evidence>
<dbReference type="EMBL" id="DAASXX010000049">
    <property type="protein sequence ID" value="HAE7519826.1"/>
    <property type="molecule type" value="Genomic_DNA"/>
</dbReference>
<evidence type="ECO:0000313" key="19">
    <source>
        <dbReference type="EMBL" id="HAE7248881.1"/>
    </source>
</evidence>
<evidence type="ECO:0000313" key="13">
    <source>
        <dbReference type="EMBL" id="HAC6867686.1"/>
    </source>
</evidence>
<dbReference type="EMBL" id="DAASMX010000056">
    <property type="protein sequence ID" value="HAE6183454.1"/>
    <property type="molecule type" value="Genomic_DNA"/>
</dbReference>
<dbReference type="InterPro" id="IPR007197">
    <property type="entry name" value="rSAM"/>
</dbReference>
<evidence type="ECO:0000313" key="15">
    <source>
        <dbReference type="EMBL" id="HAE2085092.1"/>
    </source>
</evidence>
<dbReference type="InterPro" id="IPR034491">
    <property type="entry name" value="Anaerob_Ser_sulfatase-maturase"/>
</dbReference>
<evidence type="ECO:0000313" key="10">
    <source>
        <dbReference type="EMBL" id="ECS5602117.1"/>
    </source>
</evidence>
<evidence type="ECO:0000313" key="12">
    <source>
        <dbReference type="EMBL" id="EDH5775327.1"/>
    </source>
</evidence>
<evidence type="ECO:0000313" key="16">
    <source>
        <dbReference type="EMBL" id="HAE6019566.1"/>
    </source>
</evidence>
<reference evidence="14" key="1">
    <citation type="journal article" date="2018" name="Genome Biol.">
        <title>SKESA: strategic k-mer extension for scrupulous assemblies.</title>
        <authorList>
            <person name="Souvorov A."/>
            <person name="Agarwala R."/>
            <person name="Lipman D.J."/>
        </authorList>
    </citation>
    <scope>NUCLEOTIDE SEQUENCE</scope>
    <source>
        <strain evidence="20">09-0793</strain>
        <strain evidence="16">09-4350</strain>
        <strain evidence="17">12-2229</strain>
        <strain evidence="18">13-0119</strain>
        <strain evidence="13">13-1023</strain>
        <strain evidence="21">13-4047</strain>
        <strain evidence="14">13-7331</strain>
        <strain evidence="19">NCTR-RN482</strain>
        <strain evidence="15">NCTR-RN575</strain>
    </source>
</reference>
<keyword evidence="5" id="KW-0408">Iron</keyword>
<dbReference type="EMBL" id="DAASZT010000002">
    <property type="protein sequence ID" value="HAE7703331.1"/>
    <property type="molecule type" value="Genomic_DNA"/>
</dbReference>
<dbReference type="InterPro" id="IPR023867">
    <property type="entry name" value="Sulphatase_maturase_rSAM"/>
</dbReference>
<dbReference type="EMBL" id="DAASVX010000012">
    <property type="protein sequence ID" value="HAE7248881.1"/>
    <property type="molecule type" value="Genomic_DNA"/>
</dbReference>
<name>A0A3V8D3V2_SALET</name>
<keyword evidence="3" id="KW-0949">S-adenosyl-L-methionine</keyword>
<comment type="cofactor">
    <cofactor evidence="1">
        <name>[4Fe-4S] cluster</name>
        <dbReference type="ChEBI" id="CHEBI:49883"/>
    </cofactor>
</comment>
<dbReference type="PROSITE" id="PS51918">
    <property type="entry name" value="RADICAL_SAM"/>
    <property type="match status" value="1"/>
</dbReference>
<comment type="similarity">
    <text evidence="7">Belongs to the radical SAM superfamily. Anaerobic sulfatase-maturating enzyme family.</text>
</comment>
<evidence type="ECO:0000313" key="21">
    <source>
        <dbReference type="EMBL" id="HAE7703331.1"/>
    </source>
</evidence>
<dbReference type="EMBL" id="DAASLT010000001">
    <property type="protein sequence ID" value="HAE6048559.1"/>
    <property type="molecule type" value="Genomic_DNA"/>
</dbReference>
<dbReference type="SFLD" id="SFLDG01384">
    <property type="entry name" value="thioether_bond_formation_requi"/>
    <property type="match status" value="1"/>
</dbReference>
<dbReference type="EMBL" id="DAAMJC010000017">
    <property type="protein sequence ID" value="HAC6867686.1"/>
    <property type="molecule type" value="Genomic_DNA"/>
</dbReference>
<dbReference type="InterPro" id="IPR023885">
    <property type="entry name" value="4Fe4S-binding_SPASM_dom"/>
</dbReference>
<dbReference type="Pfam" id="PF04055">
    <property type="entry name" value="Radical_SAM"/>
    <property type="match status" value="1"/>
</dbReference>
<evidence type="ECO:0000313" key="14">
    <source>
        <dbReference type="EMBL" id="HAC6949346.1"/>
    </source>
</evidence>
<comment type="caution">
    <text evidence="14">The sequence shown here is derived from an EMBL/GenBank/DDBJ whole genome shotgun (WGS) entry which is preliminary data.</text>
</comment>
<evidence type="ECO:0000259" key="8">
    <source>
        <dbReference type="PROSITE" id="PS51918"/>
    </source>
</evidence>
<organism evidence="14">
    <name type="scientific">Salmonella enterica subsp. enterica serovar Javiana</name>
    <dbReference type="NCBI Taxonomy" id="363569"/>
    <lineage>
        <taxon>Bacteria</taxon>
        <taxon>Pseudomonadati</taxon>
        <taxon>Pseudomonadota</taxon>
        <taxon>Gammaproteobacteria</taxon>
        <taxon>Enterobacterales</taxon>
        <taxon>Enterobacteriaceae</taxon>
        <taxon>Salmonella</taxon>
    </lineage>
</organism>
<dbReference type="SFLD" id="SFLDS00029">
    <property type="entry name" value="Radical_SAM"/>
    <property type="match status" value="1"/>
</dbReference>
<dbReference type="Gene3D" id="3.20.20.70">
    <property type="entry name" value="Aldolase class I"/>
    <property type="match status" value="1"/>
</dbReference>
<accession>A0A3V8D3V2</accession>
<evidence type="ECO:0000256" key="3">
    <source>
        <dbReference type="ARBA" id="ARBA00022691"/>
    </source>
</evidence>
<protein>
    <submittedName>
        <fullName evidence="14">Anaerobic sulfatase maturase</fullName>
    </submittedName>
</protein>
<dbReference type="EMBL" id="DAAMJS010000010">
    <property type="protein sequence ID" value="HAC6949346.1"/>
    <property type="molecule type" value="Genomic_DNA"/>
</dbReference>
<dbReference type="InterPro" id="IPR013785">
    <property type="entry name" value="Aldolase_TIM"/>
</dbReference>
<dbReference type="EMBL" id="AAKJZK010000003">
    <property type="protein sequence ID" value="ECS5602117.1"/>
    <property type="molecule type" value="Genomic_DNA"/>
</dbReference>
<dbReference type="EMBL" id="DAAREJ010000011">
    <property type="protein sequence ID" value="HAE2085092.1"/>
    <property type="molecule type" value="Genomic_DNA"/>
</dbReference>
<reference evidence="10" key="2">
    <citation type="submission" date="2018-07" db="EMBL/GenBank/DDBJ databases">
        <authorList>
            <consortium name="PulseNet: The National Subtyping Network for Foodborne Disease Surveillance"/>
            <person name="Tarr C.L."/>
            <person name="Trees E."/>
            <person name="Katz L.S."/>
            <person name="Carleton-Romer H.A."/>
            <person name="Stroika S."/>
            <person name="Kucerova Z."/>
            <person name="Roache K.F."/>
            <person name="Sabol A.L."/>
            <person name="Besser J."/>
            <person name="Gerner-Smidt P."/>
        </authorList>
    </citation>
    <scope>NUCLEOTIDE SEQUENCE</scope>
    <source>
        <strain evidence="10">PNUSAS003632</strain>
        <strain evidence="11">PNUSAS024869</strain>
    </source>
</reference>
<keyword evidence="2" id="KW-0004">4Fe-4S</keyword>
<dbReference type="SUPFAM" id="SSF102114">
    <property type="entry name" value="Radical SAM enzymes"/>
    <property type="match status" value="1"/>
</dbReference>
<evidence type="ECO:0000256" key="1">
    <source>
        <dbReference type="ARBA" id="ARBA00001966"/>
    </source>
</evidence>
<evidence type="ECO:0000256" key="2">
    <source>
        <dbReference type="ARBA" id="ARBA00022485"/>
    </source>
</evidence>
<sequence length="409" mass="46333">MQRKSCQVMIKPTGSVCNLDCKYCFYLEKEMLYPDRKNHYKMTEETLALFVQQHIAAQDVDEVIFAWQGGEPTLMGLPFYRQAVALQQRYANGKAIVNTFQTNGILIDDEWARFFRAHDFLVGISIDGDAALHDEWRVTRAGQPTHHKVEQAIKCLASHGVEFNTLTVVSQSNMLHPQRVYAYLKSIGSRYMQFIPLVERAANKDGMLAHPQDEKTAVTPWSVDGLQFGKFLNAIFDIWIREDIGDIGIQLFEQTLAAWCGLPPQVCVFAPVCGSAFAMEMNGDVYNCDHFVYPQYKLGNINDTPLRQMNNSAQNQQFGLDKSRTMAQECHTCPWQFACYGGCPKHRFLPSACGPMKQNYLCAGYQCFFSHTAPMMKAMKTLYVNNLSPAEIRSVFLSNAQGGTHVCQY</sequence>
<evidence type="ECO:0000313" key="18">
    <source>
        <dbReference type="EMBL" id="HAE6183454.1"/>
    </source>
</evidence>
<dbReference type="GO" id="GO:0046872">
    <property type="term" value="F:metal ion binding"/>
    <property type="evidence" value="ECO:0007669"/>
    <property type="project" value="UniProtKB-KW"/>
</dbReference>
<evidence type="ECO:0000256" key="7">
    <source>
        <dbReference type="ARBA" id="ARBA00023601"/>
    </source>
</evidence>
<keyword evidence="6" id="KW-0411">Iron-sulfur</keyword>
<dbReference type="CDD" id="cd01335">
    <property type="entry name" value="Radical_SAM"/>
    <property type="match status" value="1"/>
</dbReference>
<dbReference type="NCBIfam" id="TIGR03942">
    <property type="entry name" value="sulfatase_rSAM"/>
    <property type="match status" value="1"/>
</dbReference>
<dbReference type="SFLD" id="SFLDG01072">
    <property type="entry name" value="dehydrogenase_like"/>
    <property type="match status" value="1"/>
</dbReference>
<evidence type="ECO:0000256" key="6">
    <source>
        <dbReference type="ARBA" id="ARBA00023014"/>
    </source>
</evidence>
<reference evidence="9" key="4">
    <citation type="submission" date="2019-03" db="EMBL/GenBank/DDBJ databases">
        <authorList>
            <person name="Ashton P.M."/>
            <person name="Dallman T."/>
            <person name="Nair S."/>
            <person name="De Pinna E."/>
            <person name="Peters T."/>
            <person name="Grant K."/>
        </authorList>
    </citation>
    <scope>NUCLEOTIDE SEQUENCE [LARGE SCALE GENOMIC DNA]</scope>
    <source>
        <strain evidence="9">314986</strain>
        <strain evidence="12">333386</strain>
    </source>
</reference>
<dbReference type="PANTHER" id="PTHR43273:SF3">
    <property type="entry name" value="ANAEROBIC SULFATASE-MATURATING ENZYME HOMOLOG ASLB-RELATED"/>
    <property type="match status" value="1"/>
</dbReference>
<evidence type="ECO:0000313" key="20">
    <source>
        <dbReference type="EMBL" id="HAE7519826.1"/>
    </source>
</evidence>
<dbReference type="EMBL" id="DAASLD010000033">
    <property type="protein sequence ID" value="HAE6019566.1"/>
    <property type="molecule type" value="Genomic_DNA"/>
</dbReference>
<dbReference type="GO" id="GO:0051539">
    <property type="term" value="F:4 iron, 4 sulfur cluster binding"/>
    <property type="evidence" value="ECO:0007669"/>
    <property type="project" value="UniProtKB-KW"/>
</dbReference>
<evidence type="ECO:0000313" key="17">
    <source>
        <dbReference type="EMBL" id="HAE6048559.1"/>
    </source>
</evidence>
<dbReference type="AlphaFoldDB" id="A0A3V8D3V2"/>
<dbReference type="Proteomes" id="UP000839596">
    <property type="component" value="Unassembled WGS sequence"/>
</dbReference>
<dbReference type="PANTHER" id="PTHR43273">
    <property type="entry name" value="ANAEROBIC SULFATASE-MATURATING ENZYME HOMOLOG ASLB-RELATED"/>
    <property type="match status" value="1"/>
</dbReference>
<keyword evidence="4" id="KW-0479">Metal-binding</keyword>
<dbReference type="CDD" id="cd21120">
    <property type="entry name" value="SPASM_anSME"/>
    <property type="match status" value="1"/>
</dbReference>
<dbReference type="SFLD" id="SFLDG01386">
    <property type="entry name" value="main_SPASM_domain-containing"/>
    <property type="match status" value="1"/>
</dbReference>
<evidence type="ECO:0000256" key="4">
    <source>
        <dbReference type="ARBA" id="ARBA00022723"/>
    </source>
</evidence>
<dbReference type="InterPro" id="IPR047207">
    <property type="entry name" value="SPASM_anSME"/>
</dbReference>
<dbReference type="SFLD" id="SFLDF00285">
    <property type="entry name" value="anaerobic_Ser-type_sulfatase-m"/>
    <property type="match status" value="1"/>
</dbReference>
<gene>
    <name evidence="10" type="ORF">BG172_11155</name>
    <name evidence="12" type="ORF">CB215_16520</name>
    <name evidence="11" type="ORF">CR347_15255</name>
    <name evidence="9" type="ORF">E0S65_13815</name>
    <name evidence="14" type="ORF">G0D41_19690</name>
    <name evidence="13" type="ORF">G0D54_21430</name>
    <name evidence="16" type="ORF">G4I52_002953</name>
    <name evidence="17" type="ORF">G4I76_000222</name>
    <name evidence="18" type="ORF">G4I81_004236</name>
    <name evidence="20" type="ORF">G4P10_004330</name>
    <name evidence="21" type="ORF">G4P47_002260</name>
    <name evidence="15" type="ORF">GNB84_003628</name>
    <name evidence="19" type="ORF">GND62_003441</name>
</gene>
<dbReference type="Pfam" id="PF13186">
    <property type="entry name" value="SPASM"/>
    <property type="match status" value="1"/>
</dbReference>
<dbReference type="SFLD" id="SFLDG01067">
    <property type="entry name" value="SPASM/twitch_domain_containing"/>
    <property type="match status" value="1"/>
</dbReference>
<evidence type="ECO:0000256" key="5">
    <source>
        <dbReference type="ARBA" id="ARBA00023004"/>
    </source>
</evidence>
<feature type="domain" description="Radical SAM core" evidence="8">
    <location>
        <begin position="1"/>
        <end position="241"/>
    </location>
</feature>
<dbReference type="EMBL" id="AAIOLQ010000010">
    <property type="protein sequence ID" value="ECG4537749.1"/>
    <property type="molecule type" value="Genomic_DNA"/>
</dbReference>
<reference evidence="14" key="3">
    <citation type="submission" date="2018-07" db="EMBL/GenBank/DDBJ databases">
        <authorList>
            <consortium name="NCBI Pathogen Detection Project"/>
        </authorList>
    </citation>
    <scope>NUCLEOTIDE SEQUENCE</scope>
    <source>
        <strain evidence="20">09-0793</strain>
        <strain evidence="16">09-4350</strain>
        <strain evidence="17">12-2229</strain>
        <strain evidence="18">13-0119</strain>
        <strain evidence="13">13-1023</strain>
        <strain evidence="21">13-4047</strain>
        <strain evidence="14">13-7331</strain>
        <strain evidence="19">NCTR-RN482</strain>
        <strain evidence="15">NCTR-RN575</strain>
    </source>
</reference>